<dbReference type="PANTHER" id="PTHR43649:SF12">
    <property type="entry name" value="DIACETYLCHITOBIOSE BINDING PROTEIN DASA"/>
    <property type="match status" value="1"/>
</dbReference>
<proteinExistence type="predicted"/>
<keyword evidence="1" id="KW-0732">Signal</keyword>
<protein>
    <submittedName>
        <fullName evidence="2">Putative aldouronate transport system substrate-binding protein</fullName>
    </submittedName>
</protein>
<dbReference type="Proteomes" id="UP000198935">
    <property type="component" value="Unassembled WGS sequence"/>
</dbReference>
<accession>A0A1H3UYV6</accession>
<dbReference type="PANTHER" id="PTHR43649">
    <property type="entry name" value="ARABINOSE-BINDING PROTEIN-RELATED"/>
    <property type="match status" value="1"/>
</dbReference>
<dbReference type="OrthoDB" id="9787283at2"/>
<dbReference type="STRING" id="1503961.SAMN05421736_13024"/>
<keyword evidence="3" id="KW-1185">Reference proteome</keyword>
<dbReference type="AlphaFoldDB" id="A0A1H3UYV6"/>
<feature type="signal peptide" evidence="1">
    <location>
        <begin position="1"/>
        <end position="23"/>
    </location>
</feature>
<sequence>MNIKKVFMYCILFISLLSLLGCAKESKQEHNEDGQLIVRLGKQTATNPKLPEGDTFEDNAYTRLAEEVLDIELVNEFEANGEDYDRQVALAISSGELPDIMQVSQEEFEELYENDLIADLTDVFEEHASDYIRALYDSYEINPLEDTTFDGRIYGLPAAVNVTPPHMIWIRQDWIEELQLDFDADGDKLIKLDELESLALTFIEEDPGNTGNPVGIPLAHWLNEPGYGGAFTMTTIGSVFGSFPRNWIEDADGHITNGSLTPETKEALALIKDWFDRGILDPQFGTRSWDDIMALAVNGQTGIVTGAWHMPDWGLSNVKEMHPGVVFEAYTLVDDQNKVNIASQNPGGSIAVVRKDFSNPEVLMKLINLFYDTLKNEPNLEKVYPDIYQYQVLDVDGAARPLNMEILGATSELDHYAEIREAINGEIEVSDIPDARNQSIAISIMEYRDNPENASTAAWALYHSRMKGLELGQYLIDHDHFEWVNPVFFGSTPAIEQYYGNLLSMEEEEFIKIVTGVESIDYFDTFVEMWHNQGGAEILAEIEAEVAE</sequence>
<feature type="chain" id="PRO_5038595332" evidence="1">
    <location>
        <begin position="24"/>
        <end position="548"/>
    </location>
</feature>
<dbReference type="EMBL" id="FNPI01000030">
    <property type="protein sequence ID" value="SDZ67623.1"/>
    <property type="molecule type" value="Genomic_DNA"/>
</dbReference>
<evidence type="ECO:0000256" key="1">
    <source>
        <dbReference type="SAM" id="SignalP"/>
    </source>
</evidence>
<gene>
    <name evidence="2" type="ORF">SAMN05421736_13024</name>
</gene>
<name>A0A1H3UYV6_9BACI</name>
<dbReference type="SUPFAM" id="SSF53850">
    <property type="entry name" value="Periplasmic binding protein-like II"/>
    <property type="match status" value="1"/>
</dbReference>
<dbReference type="InterPro" id="IPR050490">
    <property type="entry name" value="Bact_solute-bd_prot1"/>
</dbReference>
<dbReference type="PROSITE" id="PS51257">
    <property type="entry name" value="PROKAR_LIPOPROTEIN"/>
    <property type="match status" value="1"/>
</dbReference>
<evidence type="ECO:0000313" key="2">
    <source>
        <dbReference type="EMBL" id="SDZ67623.1"/>
    </source>
</evidence>
<reference evidence="3" key="1">
    <citation type="submission" date="2016-10" db="EMBL/GenBank/DDBJ databases">
        <authorList>
            <person name="Varghese N."/>
            <person name="Submissions S."/>
        </authorList>
    </citation>
    <scope>NUCLEOTIDE SEQUENCE [LARGE SCALE GENOMIC DNA]</scope>
    <source>
        <strain evidence="3">SP</strain>
    </source>
</reference>
<evidence type="ECO:0000313" key="3">
    <source>
        <dbReference type="Proteomes" id="UP000198935"/>
    </source>
</evidence>
<dbReference type="InterPro" id="IPR006059">
    <property type="entry name" value="SBP"/>
</dbReference>
<dbReference type="Pfam" id="PF13416">
    <property type="entry name" value="SBP_bac_8"/>
    <property type="match status" value="1"/>
</dbReference>
<organism evidence="2 3">
    <name type="scientific">Evansella caseinilytica</name>
    <dbReference type="NCBI Taxonomy" id="1503961"/>
    <lineage>
        <taxon>Bacteria</taxon>
        <taxon>Bacillati</taxon>
        <taxon>Bacillota</taxon>
        <taxon>Bacilli</taxon>
        <taxon>Bacillales</taxon>
        <taxon>Bacillaceae</taxon>
        <taxon>Evansella</taxon>
    </lineage>
</organism>
<dbReference type="Gene3D" id="3.40.190.10">
    <property type="entry name" value="Periplasmic binding protein-like II"/>
    <property type="match status" value="2"/>
</dbReference>